<keyword evidence="5" id="KW-1185">Reference proteome</keyword>
<accession>A0A1R3HE87</accession>
<keyword evidence="1" id="KW-0862">Zinc</keyword>
<dbReference type="AlphaFoldDB" id="A0A1R3HE87"/>
<evidence type="ECO:0000256" key="1">
    <source>
        <dbReference type="PROSITE-ProRule" id="PRU00047"/>
    </source>
</evidence>
<feature type="compositionally biased region" description="Basic and acidic residues" evidence="2">
    <location>
        <begin position="450"/>
        <end position="464"/>
    </location>
</feature>
<dbReference type="EMBL" id="AWUE01020373">
    <property type="protein sequence ID" value="OMO68593.1"/>
    <property type="molecule type" value="Genomic_DNA"/>
</dbReference>
<dbReference type="PROSITE" id="PS50158">
    <property type="entry name" value="ZF_CCHC"/>
    <property type="match status" value="1"/>
</dbReference>
<protein>
    <submittedName>
        <fullName evidence="4">Zinc knuckle CX2CX4HX4C</fullName>
    </submittedName>
</protein>
<evidence type="ECO:0000259" key="3">
    <source>
        <dbReference type="PROSITE" id="PS50158"/>
    </source>
</evidence>
<reference evidence="5" key="1">
    <citation type="submission" date="2013-09" db="EMBL/GenBank/DDBJ databases">
        <title>Corchorus olitorius genome sequencing.</title>
        <authorList>
            <person name="Alam M."/>
            <person name="Haque M.S."/>
            <person name="Islam M.S."/>
            <person name="Emdad E.M."/>
            <person name="Islam M.M."/>
            <person name="Ahmed B."/>
            <person name="Halim A."/>
            <person name="Hossen Q.M.M."/>
            <person name="Hossain M.Z."/>
            <person name="Ahmed R."/>
            <person name="Khan M.M."/>
            <person name="Islam R."/>
            <person name="Rashid M.M."/>
            <person name="Khan S.A."/>
            <person name="Rahman M.S."/>
            <person name="Alam M."/>
            <person name="Yahiya A.S."/>
            <person name="Khan M.S."/>
            <person name="Azam M.S."/>
            <person name="Haque T."/>
            <person name="Lashkar M.Z.H."/>
            <person name="Akhand A.I."/>
            <person name="Morshed G."/>
            <person name="Roy S."/>
            <person name="Uddin K.S."/>
            <person name="Rabeya T."/>
            <person name="Hossain A.S."/>
            <person name="Chowdhury A."/>
            <person name="Snigdha A.R."/>
            <person name="Mortoza M.S."/>
            <person name="Matin S.A."/>
            <person name="Hoque S.M.E."/>
            <person name="Islam M.K."/>
            <person name="Roy D.K."/>
            <person name="Haider R."/>
            <person name="Moosa M.M."/>
            <person name="Elias S.M."/>
            <person name="Hasan A.M."/>
            <person name="Jahan S."/>
            <person name="Shafiuddin M."/>
            <person name="Mahmood N."/>
            <person name="Shommy N.S."/>
        </authorList>
    </citation>
    <scope>NUCLEOTIDE SEQUENCE [LARGE SCALE GENOMIC DNA]</scope>
    <source>
        <strain evidence="5">cv. O-4</strain>
    </source>
</reference>
<sequence length="464" mass="51109">MLLTRSNAERIGHKLGRLVAVEDPAMLSGTGTRYLRVRVAFNITDPLVARFWVPKGNAERIWAAIHYEKLLDFCYACGKLGHVQKYCSHEVAGFPKFGPQMRALPPRRGAMMREPSPGRGVRELEEDEVNSVRGGNDRHWSNDLGKDVDSCAGESQRKDGYGSERVSRGTLSWKNTAECDENSMVRESVLPGNKGQSKVGGGTDPVDRWMEKLGGREARWMQRNRGNLSYDYTHNASMINAVIGNKIVSNDMRTIRERITGNLLNVLELNVVGVLNQHEKGNCSGVRIEEVEDGIGLENQKDFEGADEVGVVEVNCNKGVPNEVLVEDALAKDIIGLEEIGNEDRTGDSSGGGFKDMTGTLEGEAFNSDANQLERICEGSKELEIVDSELSADLRRLKNRKERDEVDSGAVMIKKQKITKVCFVETVSEGVKGGCLGGRGSGRNSRKGARGVEESGVKDLRRLR</sequence>
<feature type="region of interest" description="Disordered" evidence="2">
    <location>
        <begin position="107"/>
        <end position="164"/>
    </location>
</feature>
<dbReference type="OrthoDB" id="1246856at2759"/>
<keyword evidence="1" id="KW-0479">Metal-binding</keyword>
<evidence type="ECO:0000256" key="2">
    <source>
        <dbReference type="SAM" id="MobiDB-lite"/>
    </source>
</evidence>
<feature type="domain" description="CCHC-type" evidence="3">
    <location>
        <begin position="74"/>
        <end position="87"/>
    </location>
</feature>
<dbReference type="GO" id="GO:0008270">
    <property type="term" value="F:zinc ion binding"/>
    <property type="evidence" value="ECO:0007669"/>
    <property type="project" value="UniProtKB-KW"/>
</dbReference>
<feature type="region of interest" description="Disordered" evidence="2">
    <location>
        <begin position="435"/>
        <end position="464"/>
    </location>
</feature>
<evidence type="ECO:0000313" key="4">
    <source>
        <dbReference type="EMBL" id="OMO68593.1"/>
    </source>
</evidence>
<dbReference type="PANTHER" id="PTHR31286">
    <property type="entry name" value="GLYCINE-RICH CELL WALL STRUCTURAL PROTEIN 1.8-LIKE"/>
    <property type="match status" value="1"/>
</dbReference>
<organism evidence="4 5">
    <name type="scientific">Corchorus olitorius</name>
    <dbReference type="NCBI Taxonomy" id="93759"/>
    <lineage>
        <taxon>Eukaryota</taxon>
        <taxon>Viridiplantae</taxon>
        <taxon>Streptophyta</taxon>
        <taxon>Embryophyta</taxon>
        <taxon>Tracheophyta</taxon>
        <taxon>Spermatophyta</taxon>
        <taxon>Magnoliopsida</taxon>
        <taxon>eudicotyledons</taxon>
        <taxon>Gunneridae</taxon>
        <taxon>Pentapetalae</taxon>
        <taxon>rosids</taxon>
        <taxon>malvids</taxon>
        <taxon>Malvales</taxon>
        <taxon>Malvaceae</taxon>
        <taxon>Grewioideae</taxon>
        <taxon>Apeibeae</taxon>
        <taxon>Corchorus</taxon>
    </lineage>
</organism>
<dbReference type="Pfam" id="PF14392">
    <property type="entry name" value="zf-CCHC_4"/>
    <property type="match status" value="1"/>
</dbReference>
<comment type="caution">
    <text evidence="4">The sequence shown here is derived from an EMBL/GenBank/DDBJ whole genome shotgun (WGS) entry which is preliminary data.</text>
</comment>
<dbReference type="InterPro" id="IPR040256">
    <property type="entry name" value="At4g02000-like"/>
</dbReference>
<dbReference type="InterPro" id="IPR001878">
    <property type="entry name" value="Znf_CCHC"/>
</dbReference>
<feature type="compositionally biased region" description="Basic and acidic residues" evidence="2">
    <location>
        <begin position="135"/>
        <end position="164"/>
    </location>
</feature>
<proteinExistence type="predicted"/>
<dbReference type="PANTHER" id="PTHR31286:SF178">
    <property type="entry name" value="DUF4283 DOMAIN-CONTAINING PROTEIN"/>
    <property type="match status" value="1"/>
</dbReference>
<dbReference type="Proteomes" id="UP000187203">
    <property type="component" value="Unassembled WGS sequence"/>
</dbReference>
<dbReference type="InterPro" id="IPR025836">
    <property type="entry name" value="Zn_knuckle_CX2CX4HX4C"/>
</dbReference>
<name>A0A1R3HE87_9ROSI</name>
<keyword evidence="1" id="KW-0863">Zinc-finger</keyword>
<dbReference type="GO" id="GO:0003676">
    <property type="term" value="F:nucleic acid binding"/>
    <property type="evidence" value="ECO:0007669"/>
    <property type="project" value="InterPro"/>
</dbReference>
<evidence type="ECO:0000313" key="5">
    <source>
        <dbReference type="Proteomes" id="UP000187203"/>
    </source>
</evidence>
<gene>
    <name evidence="4" type="ORF">COLO4_29557</name>
</gene>